<gene>
    <name evidence="6" type="ORF">ALT_2826</name>
    <name evidence="8" type="ORF">CNMCM8927_003916</name>
    <name evidence="7" type="ORF">IFM60648_03524</name>
</gene>
<reference evidence="7 10" key="3">
    <citation type="submission" date="2020-01" db="EMBL/GenBank/DDBJ databases">
        <title>Draft genome sequence of Aspergillus lentulus IFM 60648.</title>
        <authorList>
            <person name="Takahashi H."/>
            <person name="Yaguchi T."/>
        </authorList>
    </citation>
    <scope>NUCLEOTIDE SEQUENCE [LARGE SCALE GENOMIC DNA]</scope>
    <source>
        <strain evidence="7 10">IFM 60648</strain>
    </source>
</reference>
<dbReference type="InterPro" id="IPR004018">
    <property type="entry name" value="RPEL_repeat"/>
</dbReference>
<dbReference type="Gene3D" id="6.10.140.2040">
    <property type="match status" value="1"/>
</dbReference>
<dbReference type="Gene3D" id="6.10.150.10">
    <property type="match status" value="1"/>
</dbReference>
<name>A0AAN4PF29_ASPLE</name>
<protein>
    <recommendedName>
        <fullName evidence="11">RPEL repeat protein</fullName>
    </recommendedName>
</protein>
<dbReference type="Pfam" id="PF02755">
    <property type="entry name" value="RPEL"/>
    <property type="match status" value="3"/>
</dbReference>
<proteinExistence type="predicted"/>
<evidence type="ECO:0008006" key="11">
    <source>
        <dbReference type="Google" id="ProtNLM"/>
    </source>
</evidence>
<feature type="compositionally biased region" description="Basic and acidic residues" evidence="5">
    <location>
        <begin position="22"/>
        <end position="41"/>
    </location>
</feature>
<evidence type="ECO:0000256" key="5">
    <source>
        <dbReference type="SAM" id="MobiDB-lite"/>
    </source>
</evidence>
<evidence type="ECO:0000256" key="2">
    <source>
        <dbReference type="ARBA" id="ARBA00022737"/>
    </source>
</evidence>
<feature type="region of interest" description="Disordered" evidence="5">
    <location>
        <begin position="1"/>
        <end position="41"/>
    </location>
</feature>
<evidence type="ECO:0000256" key="4">
    <source>
        <dbReference type="PROSITE-ProRule" id="PRU00401"/>
    </source>
</evidence>
<dbReference type="AlphaFoldDB" id="A0AAN4PF29"/>
<comment type="caution">
    <text evidence="6">The sequence shown here is derived from an EMBL/GenBank/DDBJ whole genome shotgun (WGS) entry which is preliminary data.</text>
</comment>
<comment type="subcellular location">
    <subcellularLocation>
        <location evidence="1">Nucleus</location>
    </subcellularLocation>
</comment>
<dbReference type="PANTHER" id="PTHR22793">
    <property type="entry name" value="MYOCARDIN-RELATED TRANSCRIPTION FACTOR-RELATED"/>
    <property type="match status" value="1"/>
</dbReference>
<reference evidence="8" key="2">
    <citation type="journal article" date="2020" name="bioRxiv">
        <title>Genomic and phenotypic heterogeneity of clinical isolates of the human pathogens Aspergillus fumigatus, Aspergillus lentulus and Aspergillus fumigatiaffinis.</title>
        <authorList>
            <person name="dos Santos R.A.C."/>
            <person name="Steenwyk J.L."/>
            <person name="Rivero-Menendez O."/>
            <person name="Mead M.E."/>
            <person name="Silva L.P."/>
            <person name="Bastos R.W."/>
            <person name="Alastruey-Izquierdo A."/>
            <person name="Goldman G.H."/>
            <person name="Rokas A."/>
        </authorList>
    </citation>
    <scope>NUCLEOTIDE SEQUENCE</scope>
    <source>
        <strain evidence="8">CNM-CM8927</strain>
    </source>
</reference>
<dbReference type="PROSITE" id="PS51073">
    <property type="entry name" value="RPEL"/>
    <property type="match status" value="3"/>
</dbReference>
<dbReference type="PANTHER" id="PTHR22793:SF12">
    <property type="entry name" value="MYOCARDIN-RELATED TRANSCRIPTION FACTOR, ISOFORM H"/>
    <property type="match status" value="1"/>
</dbReference>
<accession>A0AAN4PF29</accession>
<reference evidence="8" key="4">
    <citation type="submission" date="2020-04" db="EMBL/GenBank/DDBJ databases">
        <authorList>
            <person name="Santos R.A.C."/>
            <person name="Steenwyk J.L."/>
            <person name="Rivero-Menendez O."/>
            <person name="Mead M.E."/>
            <person name="Silva L.P."/>
            <person name="Bastos R.W."/>
            <person name="Alastruey-Izquierdo A."/>
            <person name="Goldman G.H."/>
            <person name="Rokas A."/>
        </authorList>
    </citation>
    <scope>NUCLEOTIDE SEQUENCE</scope>
    <source>
        <strain evidence="8">CNM-CM8927</strain>
    </source>
</reference>
<dbReference type="Proteomes" id="UP000649114">
    <property type="component" value="Unassembled WGS sequence"/>
</dbReference>
<dbReference type="Proteomes" id="UP000051487">
    <property type="component" value="Unassembled WGS sequence"/>
</dbReference>
<feature type="repeat" description="RPEL" evidence="4">
    <location>
        <begin position="114"/>
        <end position="139"/>
    </location>
</feature>
<dbReference type="EMBL" id="BLKI01000015">
    <property type="protein sequence ID" value="GFF71822.1"/>
    <property type="molecule type" value="Genomic_DNA"/>
</dbReference>
<dbReference type="EMBL" id="BCLY01000005">
    <property type="protein sequence ID" value="GAQ05505.1"/>
    <property type="molecule type" value="Genomic_DNA"/>
</dbReference>
<evidence type="ECO:0000313" key="6">
    <source>
        <dbReference type="EMBL" id="GAQ05505.1"/>
    </source>
</evidence>
<organism evidence="6 9">
    <name type="scientific">Aspergillus lentulus</name>
    <dbReference type="NCBI Taxonomy" id="293939"/>
    <lineage>
        <taxon>Eukaryota</taxon>
        <taxon>Fungi</taxon>
        <taxon>Dikarya</taxon>
        <taxon>Ascomycota</taxon>
        <taxon>Pezizomycotina</taxon>
        <taxon>Eurotiomycetes</taxon>
        <taxon>Eurotiomycetidae</taxon>
        <taxon>Eurotiales</taxon>
        <taxon>Aspergillaceae</taxon>
        <taxon>Aspergillus</taxon>
        <taxon>Aspergillus subgen. Fumigati</taxon>
    </lineage>
</organism>
<evidence type="ECO:0000313" key="10">
    <source>
        <dbReference type="Proteomes" id="UP000465220"/>
    </source>
</evidence>
<evidence type="ECO:0000313" key="8">
    <source>
        <dbReference type="EMBL" id="KAF4207083.1"/>
    </source>
</evidence>
<evidence type="ECO:0000313" key="9">
    <source>
        <dbReference type="Proteomes" id="UP000051487"/>
    </source>
</evidence>
<evidence type="ECO:0000313" key="7">
    <source>
        <dbReference type="EMBL" id="GFF71822.1"/>
    </source>
</evidence>
<sequence length="146" mass="16655">MMDNIIIPNAEIDESPLSASSMERRNSLEKHLQTRPDPQDLKERHILLDTTVAPSLQAARAELARQRTTDSLKKHLEHRPDREELVERNILPHTNAAPALQANAKELEKHMLADNLDQKLQRRPQPEELISQGILTEDEDPRCPAV</sequence>
<dbReference type="InterPro" id="IPR043451">
    <property type="entry name" value="Myocardin-like"/>
</dbReference>
<dbReference type="GO" id="GO:0005634">
    <property type="term" value="C:nucleus"/>
    <property type="evidence" value="ECO:0007669"/>
    <property type="project" value="UniProtKB-SubCell"/>
</dbReference>
<keyword evidence="2" id="KW-0677">Repeat</keyword>
<dbReference type="GO" id="GO:0003713">
    <property type="term" value="F:transcription coactivator activity"/>
    <property type="evidence" value="ECO:0007669"/>
    <property type="project" value="TreeGrafter"/>
</dbReference>
<evidence type="ECO:0000256" key="1">
    <source>
        <dbReference type="ARBA" id="ARBA00004123"/>
    </source>
</evidence>
<dbReference type="SMART" id="SM00707">
    <property type="entry name" value="RPEL"/>
    <property type="match status" value="3"/>
</dbReference>
<keyword evidence="10" id="KW-1185">Reference proteome</keyword>
<reference evidence="6 9" key="1">
    <citation type="submission" date="2015-11" db="EMBL/GenBank/DDBJ databases">
        <title>Aspergillus lentulus strain IFM 54703T.</title>
        <authorList>
            <person name="Kusuya Y."/>
            <person name="Sakai K."/>
            <person name="Kamei K."/>
            <person name="Takahashi H."/>
            <person name="Yaguchi T."/>
        </authorList>
    </citation>
    <scope>NUCLEOTIDE SEQUENCE [LARGE SCALE GENOMIC DNA]</scope>
    <source>
        <strain evidence="6 9">IFM 54703</strain>
    </source>
</reference>
<evidence type="ECO:0000256" key="3">
    <source>
        <dbReference type="ARBA" id="ARBA00023242"/>
    </source>
</evidence>
<keyword evidence="3" id="KW-0539">Nucleus</keyword>
<feature type="repeat" description="RPEL" evidence="4">
    <location>
        <begin position="70"/>
        <end position="95"/>
    </location>
</feature>
<feature type="repeat" description="RPEL" evidence="4">
    <location>
        <begin position="26"/>
        <end position="51"/>
    </location>
</feature>
<dbReference type="EMBL" id="JAAAPU010000022">
    <property type="protein sequence ID" value="KAF4207083.1"/>
    <property type="molecule type" value="Genomic_DNA"/>
</dbReference>
<dbReference type="Proteomes" id="UP000465220">
    <property type="component" value="Unassembled WGS sequence"/>
</dbReference>
<dbReference type="GO" id="GO:0045944">
    <property type="term" value="P:positive regulation of transcription by RNA polymerase II"/>
    <property type="evidence" value="ECO:0007669"/>
    <property type="project" value="TreeGrafter"/>
</dbReference>